<evidence type="ECO:0000313" key="9">
    <source>
        <dbReference type="EMBL" id="EMD16486.1"/>
    </source>
</evidence>
<dbReference type="RefSeq" id="WP_004803190.1">
    <property type="nucleotide sequence ID" value="NZ_KB446648.1"/>
</dbReference>
<sequence length="405" mass="45849">MDKHKQYLPKDKIFVYILFAVLLSFVVYNLQSVLNVIGYILSLGTPFYIAIIIGFIMNIPMKKIEELILKNSDRKELKFLKKNSRGFAIAGTIIIFIAIIIVFTSFITPRIAESIGLIINNMTNYISRLAGFMNKISTRFNLNFKVTYSDVQNFFNSININEFLVNILNLTSTTSKSLSGVISSISDTIVTSVTAFFMSLYLLSSKEKHTMQLRKIVLYIFKKDRAIHIFQIAAEAHHYFTKFVSGQLLEATIFMTIVYIAMRILSIPFPEIIGLIAFIFSFIPMFGSFFTLVIGSILVSAAAYDKLLLFVIVFVSLQQFEGNIVYPRVVGKSVGISGLFVLLGITVFGRLFGFFGVLIAVPLTAFIYAFLDRIINISLYRQHIEVTETEILEVDDDGQTVEHLF</sequence>
<reference evidence="9 10" key="1">
    <citation type="submission" date="2013-02" db="EMBL/GenBank/DDBJ databases">
        <title>The Genome Sequence of Lactobacillus catenaformis F0143.</title>
        <authorList>
            <consortium name="The Broad Institute Genome Sequencing Platform"/>
            <person name="Earl A."/>
            <person name="Ward D."/>
            <person name="Feldgarden M."/>
            <person name="Gevers D."/>
            <person name="Izard J."/>
            <person name="Blanton J.M."/>
            <person name="Mathney J."/>
            <person name="Dewhirst F.E."/>
            <person name="Young S.K."/>
            <person name="Zeng Q."/>
            <person name="Gargeya S."/>
            <person name="Fitzgerald M."/>
            <person name="Haas B."/>
            <person name="Abouelleil A."/>
            <person name="Alvarado L."/>
            <person name="Arachchi H.M."/>
            <person name="Berlin A."/>
            <person name="Chapman S.B."/>
            <person name="Gearin G."/>
            <person name="Goldberg J."/>
            <person name="Griggs A."/>
            <person name="Gujja S."/>
            <person name="Hansen M."/>
            <person name="Heiman D."/>
            <person name="Howarth C."/>
            <person name="Larimer J."/>
            <person name="Lui A."/>
            <person name="MacDonald P.J.P."/>
            <person name="McCowen C."/>
            <person name="Montmayeur A."/>
            <person name="Murphy C."/>
            <person name="Neiman D."/>
            <person name="Pearson M."/>
            <person name="Priest M."/>
            <person name="Roberts A."/>
            <person name="Saif S."/>
            <person name="Shea T."/>
            <person name="Sisk P."/>
            <person name="Stolte C."/>
            <person name="Sykes S."/>
            <person name="Wortman J."/>
            <person name="Nusbaum C."/>
            <person name="Birren B."/>
        </authorList>
    </citation>
    <scope>NUCLEOTIDE SEQUENCE [LARGE SCALE GENOMIC DNA]</scope>
    <source>
        <strain evidence="9 10">OT 569</strain>
    </source>
</reference>
<dbReference type="Pfam" id="PF01594">
    <property type="entry name" value="AI-2E_transport"/>
    <property type="match status" value="1"/>
</dbReference>
<dbReference type="eggNOG" id="COG0628">
    <property type="taxonomic scope" value="Bacteria"/>
</dbReference>
<comment type="subcellular location">
    <subcellularLocation>
        <location evidence="1">Cell membrane</location>
        <topology evidence="1">Multi-pass membrane protein</topology>
    </subcellularLocation>
</comment>
<dbReference type="PANTHER" id="PTHR21716">
    <property type="entry name" value="TRANSMEMBRANE PROTEIN"/>
    <property type="match status" value="1"/>
</dbReference>
<evidence type="ECO:0000256" key="8">
    <source>
        <dbReference type="SAM" id="Phobius"/>
    </source>
</evidence>
<evidence type="ECO:0000256" key="3">
    <source>
        <dbReference type="ARBA" id="ARBA00022448"/>
    </source>
</evidence>
<keyword evidence="4" id="KW-1003">Cell membrane</keyword>
<dbReference type="EMBL" id="AGEJ01000019">
    <property type="protein sequence ID" value="EMD16486.1"/>
    <property type="molecule type" value="Genomic_DNA"/>
</dbReference>
<keyword evidence="6 8" id="KW-1133">Transmembrane helix</keyword>
<feature type="transmembrane region" description="Helical" evidence="8">
    <location>
        <begin position="12"/>
        <end position="30"/>
    </location>
</feature>
<dbReference type="InterPro" id="IPR002549">
    <property type="entry name" value="AI-2E-like"/>
</dbReference>
<evidence type="ECO:0000256" key="2">
    <source>
        <dbReference type="ARBA" id="ARBA00009773"/>
    </source>
</evidence>
<keyword evidence="5 8" id="KW-0812">Transmembrane</keyword>
<evidence type="ECO:0008006" key="11">
    <source>
        <dbReference type="Google" id="ProtNLM"/>
    </source>
</evidence>
<feature type="transmembrane region" description="Helical" evidence="8">
    <location>
        <begin position="87"/>
        <end position="107"/>
    </location>
</feature>
<dbReference type="STRING" id="999415.HMPREF9943_01241"/>
<organism evidence="9 10">
    <name type="scientific">Eggerthia catenaformis OT 569 = DSM 20559</name>
    <dbReference type="NCBI Taxonomy" id="999415"/>
    <lineage>
        <taxon>Bacteria</taxon>
        <taxon>Bacillati</taxon>
        <taxon>Bacillota</taxon>
        <taxon>Erysipelotrichia</taxon>
        <taxon>Erysipelotrichales</taxon>
        <taxon>Coprobacillaceae</taxon>
        <taxon>Eggerthia</taxon>
    </lineage>
</organism>
<protein>
    <recommendedName>
        <fullName evidence="11">AI-2E family transporter</fullName>
    </recommendedName>
</protein>
<dbReference type="AlphaFoldDB" id="M2Q2K6"/>
<feature type="transmembrane region" description="Helical" evidence="8">
    <location>
        <begin position="248"/>
        <end position="266"/>
    </location>
</feature>
<evidence type="ECO:0000256" key="5">
    <source>
        <dbReference type="ARBA" id="ARBA00022692"/>
    </source>
</evidence>
<evidence type="ECO:0000256" key="6">
    <source>
        <dbReference type="ARBA" id="ARBA00022989"/>
    </source>
</evidence>
<dbReference type="GO" id="GO:0055085">
    <property type="term" value="P:transmembrane transport"/>
    <property type="evidence" value="ECO:0007669"/>
    <property type="project" value="TreeGrafter"/>
</dbReference>
<comment type="caution">
    <text evidence="9">The sequence shown here is derived from an EMBL/GenBank/DDBJ whole genome shotgun (WGS) entry which is preliminary data.</text>
</comment>
<feature type="transmembrane region" description="Helical" evidence="8">
    <location>
        <begin position="181"/>
        <end position="203"/>
    </location>
</feature>
<evidence type="ECO:0000256" key="7">
    <source>
        <dbReference type="ARBA" id="ARBA00023136"/>
    </source>
</evidence>
<feature type="transmembrane region" description="Helical" evidence="8">
    <location>
        <begin position="272"/>
        <end position="295"/>
    </location>
</feature>
<dbReference type="BioCyc" id="ECAT999415-HMP:GTTI-1275-MONOMER"/>
<proteinExistence type="inferred from homology"/>
<dbReference type="PANTHER" id="PTHR21716:SF53">
    <property type="entry name" value="PERMEASE PERM-RELATED"/>
    <property type="match status" value="1"/>
</dbReference>
<keyword evidence="7 8" id="KW-0472">Membrane</keyword>
<accession>M2Q2K6</accession>
<evidence type="ECO:0000313" key="10">
    <source>
        <dbReference type="Proteomes" id="UP000011758"/>
    </source>
</evidence>
<dbReference type="OrthoDB" id="9793390at2"/>
<keyword evidence="3" id="KW-0813">Transport</keyword>
<dbReference type="Proteomes" id="UP000011758">
    <property type="component" value="Unassembled WGS sequence"/>
</dbReference>
<feature type="transmembrane region" description="Helical" evidence="8">
    <location>
        <begin position="36"/>
        <end position="57"/>
    </location>
</feature>
<evidence type="ECO:0000256" key="1">
    <source>
        <dbReference type="ARBA" id="ARBA00004651"/>
    </source>
</evidence>
<dbReference type="GO" id="GO:0005886">
    <property type="term" value="C:plasma membrane"/>
    <property type="evidence" value="ECO:0007669"/>
    <property type="project" value="UniProtKB-SubCell"/>
</dbReference>
<feature type="transmembrane region" description="Helical" evidence="8">
    <location>
        <begin position="307"/>
        <end position="326"/>
    </location>
</feature>
<keyword evidence="10" id="KW-1185">Reference proteome</keyword>
<name>M2Q2K6_9FIRM</name>
<feature type="transmembrane region" description="Helical" evidence="8">
    <location>
        <begin position="338"/>
        <end position="371"/>
    </location>
</feature>
<evidence type="ECO:0000256" key="4">
    <source>
        <dbReference type="ARBA" id="ARBA00022475"/>
    </source>
</evidence>
<comment type="similarity">
    <text evidence="2">Belongs to the autoinducer-2 exporter (AI-2E) (TC 2.A.86) family.</text>
</comment>
<gene>
    <name evidence="9" type="ORF">HMPREF9943_01241</name>
</gene>